<dbReference type="EMBL" id="CP026604">
    <property type="protein sequence ID" value="AWB68716.1"/>
    <property type="molecule type" value="Genomic_DNA"/>
</dbReference>
<sequence length="300" mass="32832">MHLFQFQFKAMGSPCSLHFYAANQSLAQTAARHAQQEVARLESKYSRYRSSSLLSNINLSAGKKAVAIDNETAALLAYAEQAYQISDGLFDITTGVLRNAWNFKSKTIPNDETILQWLDLVGWQDVEWQQSQIYLPKAGMEIDFGGIVKEYASDAVVALLKQHQIQFGLVDMGGDIHVVGPHPNGDAWLVGVQNPASNAKDNNPSPVANIPMTHGGLASSGDYQRYIELQGKKYSHVLNPRTGWPVSGLAAVSVWSEQCVMAGTLATITMLKEEAGVSWLQELAVPFVAVDLQGRINRAV</sequence>
<feature type="binding site" evidence="12">
    <location>
        <position position="267"/>
    </location>
    <ligand>
        <name>Mg(2+)</name>
        <dbReference type="ChEBI" id="CHEBI:18420"/>
    </ligand>
</feature>
<evidence type="ECO:0000256" key="2">
    <source>
        <dbReference type="ARBA" id="ARBA00011955"/>
    </source>
</evidence>
<proteinExistence type="inferred from homology"/>
<reference evidence="13 14" key="1">
    <citation type="submission" date="2018-01" db="EMBL/GenBank/DDBJ databases">
        <title>Genome sequence of a Cantenovulum-like bacteria.</title>
        <authorList>
            <person name="Tan W.R."/>
            <person name="Lau N.-S."/>
            <person name="Go F."/>
            <person name="Amirul A.-A.A."/>
        </authorList>
    </citation>
    <scope>NUCLEOTIDE SEQUENCE [LARGE SCALE GENOMIC DNA]</scope>
    <source>
        <strain evidence="13 14">CCB-QB4</strain>
    </source>
</reference>
<evidence type="ECO:0000256" key="1">
    <source>
        <dbReference type="ARBA" id="ARBA00008282"/>
    </source>
</evidence>
<organism evidence="13 14">
    <name type="scientific">Saccharobesus litoralis</name>
    <dbReference type="NCBI Taxonomy" id="2172099"/>
    <lineage>
        <taxon>Bacteria</taxon>
        <taxon>Pseudomonadati</taxon>
        <taxon>Pseudomonadota</taxon>
        <taxon>Gammaproteobacteria</taxon>
        <taxon>Alteromonadales</taxon>
        <taxon>Alteromonadaceae</taxon>
        <taxon>Saccharobesus</taxon>
    </lineage>
</organism>
<protein>
    <recommendedName>
        <fullName evidence="3 11">FAD:protein FMN transferase</fullName>
        <ecNumber evidence="2 11">2.7.1.180</ecNumber>
    </recommendedName>
    <alternativeName>
        <fullName evidence="9 11">Flavin transferase</fullName>
    </alternativeName>
</protein>
<dbReference type="SUPFAM" id="SSF143631">
    <property type="entry name" value="ApbE-like"/>
    <property type="match status" value="1"/>
</dbReference>
<dbReference type="InterPro" id="IPR024932">
    <property type="entry name" value="ApbE"/>
</dbReference>
<dbReference type="InterPro" id="IPR003374">
    <property type="entry name" value="ApbE-like_sf"/>
</dbReference>
<keyword evidence="5 11" id="KW-0808">Transferase</keyword>
<dbReference type="OrthoDB" id="9778595at2"/>
<comment type="similarity">
    <text evidence="1 11">Belongs to the ApbE family.</text>
</comment>
<dbReference type="RefSeq" id="WP_108604768.1">
    <property type="nucleotide sequence ID" value="NZ_CP026604.1"/>
</dbReference>
<evidence type="ECO:0000256" key="8">
    <source>
        <dbReference type="ARBA" id="ARBA00022842"/>
    </source>
</evidence>
<evidence type="ECO:0000256" key="6">
    <source>
        <dbReference type="ARBA" id="ARBA00022723"/>
    </source>
</evidence>
<comment type="cofactor">
    <cofactor evidence="12">
        <name>Mg(2+)</name>
        <dbReference type="ChEBI" id="CHEBI:18420"/>
    </cofactor>
    <cofactor evidence="12">
        <name>Mn(2+)</name>
        <dbReference type="ChEBI" id="CHEBI:29035"/>
    </cofactor>
    <text evidence="12">Magnesium. Can also use manganese.</text>
</comment>
<dbReference type="PANTHER" id="PTHR30040">
    <property type="entry name" value="THIAMINE BIOSYNTHESIS LIPOPROTEIN APBE"/>
    <property type="match status" value="1"/>
</dbReference>
<keyword evidence="14" id="KW-1185">Reference proteome</keyword>
<evidence type="ECO:0000256" key="12">
    <source>
        <dbReference type="PIRSR" id="PIRSR006268-2"/>
    </source>
</evidence>
<keyword evidence="4 11" id="KW-0285">Flavoprotein</keyword>
<evidence type="ECO:0000256" key="5">
    <source>
        <dbReference type="ARBA" id="ARBA00022679"/>
    </source>
</evidence>
<evidence type="ECO:0000313" key="14">
    <source>
        <dbReference type="Proteomes" id="UP000244441"/>
    </source>
</evidence>
<dbReference type="Proteomes" id="UP000244441">
    <property type="component" value="Chromosome"/>
</dbReference>
<dbReference type="PANTHER" id="PTHR30040:SF2">
    <property type="entry name" value="FAD:PROTEIN FMN TRANSFERASE"/>
    <property type="match status" value="1"/>
</dbReference>
<accession>A0A2S0VWW7</accession>
<comment type="catalytic activity">
    <reaction evidence="10 11">
        <text>L-threonyl-[protein] + FAD = FMN-L-threonyl-[protein] + AMP + H(+)</text>
        <dbReference type="Rhea" id="RHEA:36847"/>
        <dbReference type="Rhea" id="RHEA-COMP:11060"/>
        <dbReference type="Rhea" id="RHEA-COMP:11061"/>
        <dbReference type="ChEBI" id="CHEBI:15378"/>
        <dbReference type="ChEBI" id="CHEBI:30013"/>
        <dbReference type="ChEBI" id="CHEBI:57692"/>
        <dbReference type="ChEBI" id="CHEBI:74257"/>
        <dbReference type="ChEBI" id="CHEBI:456215"/>
        <dbReference type="EC" id="2.7.1.180"/>
    </reaction>
</comment>
<keyword evidence="8 11" id="KW-0460">Magnesium</keyword>
<dbReference type="KEGG" id="cate:C2869_20980"/>
<evidence type="ECO:0000256" key="3">
    <source>
        <dbReference type="ARBA" id="ARBA00016337"/>
    </source>
</evidence>
<feature type="binding site" evidence="12">
    <location>
        <position position="146"/>
    </location>
    <ligand>
        <name>Mg(2+)</name>
        <dbReference type="ChEBI" id="CHEBI:18420"/>
    </ligand>
</feature>
<dbReference type="EC" id="2.7.1.180" evidence="2 11"/>
<dbReference type="GO" id="GO:0046872">
    <property type="term" value="F:metal ion binding"/>
    <property type="evidence" value="ECO:0007669"/>
    <property type="project" value="UniProtKB-UniRule"/>
</dbReference>
<dbReference type="GO" id="GO:0016740">
    <property type="term" value="F:transferase activity"/>
    <property type="evidence" value="ECO:0007669"/>
    <property type="project" value="UniProtKB-UniRule"/>
</dbReference>
<dbReference type="Pfam" id="PF02424">
    <property type="entry name" value="ApbE"/>
    <property type="match status" value="1"/>
</dbReference>
<evidence type="ECO:0000256" key="10">
    <source>
        <dbReference type="ARBA" id="ARBA00048540"/>
    </source>
</evidence>
<evidence type="ECO:0000256" key="11">
    <source>
        <dbReference type="PIRNR" id="PIRNR006268"/>
    </source>
</evidence>
<evidence type="ECO:0000313" key="13">
    <source>
        <dbReference type="EMBL" id="AWB68716.1"/>
    </source>
</evidence>
<dbReference type="PIRSF" id="PIRSF006268">
    <property type="entry name" value="ApbE"/>
    <property type="match status" value="1"/>
</dbReference>
<dbReference type="AlphaFoldDB" id="A0A2S0VWW7"/>
<evidence type="ECO:0000256" key="7">
    <source>
        <dbReference type="ARBA" id="ARBA00022827"/>
    </source>
</evidence>
<evidence type="ECO:0000256" key="9">
    <source>
        <dbReference type="ARBA" id="ARBA00031306"/>
    </source>
</evidence>
<evidence type="ECO:0000256" key="4">
    <source>
        <dbReference type="ARBA" id="ARBA00022630"/>
    </source>
</evidence>
<gene>
    <name evidence="13" type="ORF">C2869_20980</name>
</gene>
<keyword evidence="6 11" id="KW-0479">Metal-binding</keyword>
<dbReference type="Gene3D" id="3.10.520.10">
    <property type="entry name" value="ApbE-like domains"/>
    <property type="match status" value="1"/>
</dbReference>
<keyword evidence="7 11" id="KW-0274">FAD</keyword>
<name>A0A2S0VWW7_9ALTE</name>